<feature type="transmembrane region" description="Helical" evidence="6">
    <location>
        <begin position="131"/>
        <end position="156"/>
    </location>
</feature>
<feature type="transmembrane region" description="Helical" evidence="6">
    <location>
        <begin position="46"/>
        <end position="66"/>
    </location>
</feature>
<dbReference type="Proteomes" id="UP001500166">
    <property type="component" value="Unassembled WGS sequence"/>
</dbReference>
<dbReference type="PANTHER" id="PTHR43652:SF2">
    <property type="entry name" value="BASIC AMINO ACID ANTIPORTER YFCC-RELATED"/>
    <property type="match status" value="1"/>
</dbReference>
<dbReference type="InterPro" id="IPR051679">
    <property type="entry name" value="DASS-Related_Transporters"/>
</dbReference>
<evidence type="ECO:0000313" key="7">
    <source>
        <dbReference type="EMBL" id="GAA2120918.1"/>
    </source>
</evidence>
<organism evidence="7 8">
    <name type="scientific">Kocuria atrinae</name>
    <dbReference type="NCBI Taxonomy" id="592377"/>
    <lineage>
        <taxon>Bacteria</taxon>
        <taxon>Bacillati</taxon>
        <taxon>Actinomycetota</taxon>
        <taxon>Actinomycetes</taxon>
        <taxon>Micrococcales</taxon>
        <taxon>Micrococcaceae</taxon>
        <taxon>Kocuria</taxon>
    </lineage>
</organism>
<sequence>MSSSAAPSPSSESDQPPVRYATTPPRPPGLAPKDTPITWAKDNVPAIIGALLLLAFVAWCAFEAFGPTPAADVARLPAQGALTLAVFAIAIWLWIVSSIGDTYVALGAAIVLVLTGMLSDSQLFSSLGEDTVWLLLAAFVIAAGVTATGLSTRAAVYIVTGATGVRQLVYLVTGVLVATAFAIPSTSGRAALALPIFVALAQALHARKRLVLALSLLFPSVILLSAVASYLGAGAHIITSQILQTSGYEGFSFTTWLIYGLPLAVISSYACAELIMWLFLDKQGRSQKLDVSVEKLEEHTSMPLTGPLTVGQSRAALLTLAVVVLWCTESLHGLHPAVVALLGALLATSPGYGLVSMGKALKTVPWSMLLFMAATLTLGTALVESGAADWLAQRVLGPVSGAGAAAGVVFVVVVVVMSTAAHLIIQSRSARSAVLIPIVVSLAPGIGVDPMAAAFASTAAAGFCHTLTSSAKPVTLFSDVEGIETYQPKDLLRLSAFLAPLMVGMVLFFSFVIWPLMGMPLFL</sequence>
<feature type="transmembrane region" description="Helical" evidence="6">
    <location>
        <begin position="210"/>
        <end position="233"/>
    </location>
</feature>
<proteinExistence type="predicted"/>
<gene>
    <name evidence="7" type="ORF">GCM10009824_23000</name>
</gene>
<keyword evidence="3 6" id="KW-1133">Transmembrane helix</keyword>
<evidence type="ECO:0000256" key="6">
    <source>
        <dbReference type="SAM" id="Phobius"/>
    </source>
</evidence>
<dbReference type="Pfam" id="PF00939">
    <property type="entry name" value="Na_sulph_symp"/>
    <property type="match status" value="1"/>
</dbReference>
<feature type="transmembrane region" description="Helical" evidence="6">
    <location>
        <begin position="78"/>
        <end position="96"/>
    </location>
</feature>
<feature type="transmembrane region" description="Helical" evidence="6">
    <location>
        <begin position="364"/>
        <end position="383"/>
    </location>
</feature>
<feature type="transmembrane region" description="Helical" evidence="6">
    <location>
        <begin position="337"/>
        <end position="355"/>
    </location>
</feature>
<evidence type="ECO:0000256" key="1">
    <source>
        <dbReference type="ARBA" id="ARBA00004141"/>
    </source>
</evidence>
<feature type="compositionally biased region" description="Low complexity" evidence="5">
    <location>
        <begin position="1"/>
        <end position="13"/>
    </location>
</feature>
<evidence type="ECO:0000256" key="3">
    <source>
        <dbReference type="ARBA" id="ARBA00022989"/>
    </source>
</evidence>
<keyword evidence="2 6" id="KW-0812">Transmembrane</keyword>
<reference evidence="7 8" key="1">
    <citation type="journal article" date="2019" name="Int. J. Syst. Evol. Microbiol.">
        <title>The Global Catalogue of Microorganisms (GCM) 10K type strain sequencing project: providing services to taxonomists for standard genome sequencing and annotation.</title>
        <authorList>
            <consortium name="The Broad Institute Genomics Platform"/>
            <consortium name="The Broad Institute Genome Sequencing Center for Infectious Disease"/>
            <person name="Wu L."/>
            <person name="Ma J."/>
        </authorList>
    </citation>
    <scope>NUCLEOTIDE SEQUENCE [LARGE SCALE GENOMIC DNA]</scope>
    <source>
        <strain evidence="7 8">JCM 15914</strain>
    </source>
</reference>
<feature type="transmembrane region" description="Helical" evidence="6">
    <location>
        <begin position="253"/>
        <end position="280"/>
    </location>
</feature>
<protein>
    <submittedName>
        <fullName evidence="7">SLC13 family permease</fullName>
    </submittedName>
</protein>
<name>A0ABN2Y6A6_9MICC</name>
<accession>A0ABN2Y6A6</accession>
<comment type="caution">
    <text evidence="7">The sequence shown here is derived from an EMBL/GenBank/DDBJ whole genome shotgun (WGS) entry which is preliminary data.</text>
</comment>
<keyword evidence="4 6" id="KW-0472">Membrane</keyword>
<evidence type="ECO:0000256" key="2">
    <source>
        <dbReference type="ARBA" id="ARBA00022692"/>
    </source>
</evidence>
<dbReference type="InterPro" id="IPR001898">
    <property type="entry name" value="SLC13A/DASS"/>
</dbReference>
<feature type="transmembrane region" description="Helical" evidence="6">
    <location>
        <begin position="496"/>
        <end position="517"/>
    </location>
</feature>
<dbReference type="PANTHER" id="PTHR43652">
    <property type="entry name" value="BASIC AMINO ACID ANTIPORTER YFCC-RELATED"/>
    <property type="match status" value="1"/>
</dbReference>
<keyword evidence="8" id="KW-1185">Reference proteome</keyword>
<comment type="subcellular location">
    <subcellularLocation>
        <location evidence="1">Membrane</location>
        <topology evidence="1">Multi-pass membrane protein</topology>
    </subcellularLocation>
</comment>
<dbReference type="EMBL" id="BAAAQA010000025">
    <property type="protein sequence ID" value="GAA2120918.1"/>
    <property type="molecule type" value="Genomic_DNA"/>
</dbReference>
<feature type="region of interest" description="Disordered" evidence="5">
    <location>
        <begin position="1"/>
        <end position="35"/>
    </location>
</feature>
<evidence type="ECO:0000256" key="5">
    <source>
        <dbReference type="SAM" id="MobiDB-lite"/>
    </source>
</evidence>
<feature type="transmembrane region" description="Helical" evidence="6">
    <location>
        <begin position="403"/>
        <end position="425"/>
    </location>
</feature>
<evidence type="ECO:0000256" key="4">
    <source>
        <dbReference type="ARBA" id="ARBA00023136"/>
    </source>
</evidence>
<evidence type="ECO:0000313" key="8">
    <source>
        <dbReference type="Proteomes" id="UP001500166"/>
    </source>
</evidence>
<feature type="transmembrane region" description="Helical" evidence="6">
    <location>
        <begin position="168"/>
        <end position="198"/>
    </location>
</feature>
<feature type="transmembrane region" description="Helical" evidence="6">
    <location>
        <begin position="102"/>
        <end position="119"/>
    </location>
</feature>
<dbReference type="RefSeq" id="WP_344225172.1">
    <property type="nucleotide sequence ID" value="NZ_BAAAQA010000025.1"/>
</dbReference>